<dbReference type="PROSITE" id="PS51708">
    <property type="entry name" value="CHAD"/>
    <property type="match status" value="1"/>
</dbReference>
<dbReference type="OrthoDB" id="5947716at2"/>
<evidence type="ECO:0000259" key="1">
    <source>
        <dbReference type="PROSITE" id="PS51708"/>
    </source>
</evidence>
<dbReference type="EMBL" id="CP017480">
    <property type="protein sequence ID" value="APG05783.1"/>
    <property type="molecule type" value="Genomic_DNA"/>
</dbReference>
<keyword evidence="3" id="KW-1185">Reference proteome</keyword>
<dbReference type="STRING" id="1440763.BJI69_19000"/>
<name>A0A1L3EXK7_9GAMM</name>
<dbReference type="PANTHER" id="PTHR39339:SF1">
    <property type="entry name" value="CHAD DOMAIN-CONTAINING PROTEIN"/>
    <property type="match status" value="1"/>
</dbReference>
<gene>
    <name evidence="2" type="ORF">BJI69_19000</name>
</gene>
<protein>
    <recommendedName>
        <fullName evidence="1">CHAD domain-containing protein</fullName>
    </recommendedName>
</protein>
<dbReference type="RefSeq" id="WP_052767225.1">
    <property type="nucleotide sequence ID" value="NZ_CP017480.1"/>
</dbReference>
<proteinExistence type="predicted"/>
<dbReference type="Gene3D" id="1.40.20.10">
    <property type="entry name" value="CHAD domain"/>
    <property type="match status" value="1"/>
</dbReference>
<organism evidence="2 3">
    <name type="scientific">Luteibacter rhizovicinus DSM 16549</name>
    <dbReference type="NCBI Taxonomy" id="1440763"/>
    <lineage>
        <taxon>Bacteria</taxon>
        <taxon>Pseudomonadati</taxon>
        <taxon>Pseudomonadota</taxon>
        <taxon>Gammaproteobacteria</taxon>
        <taxon>Lysobacterales</taxon>
        <taxon>Rhodanobacteraceae</taxon>
        <taxon>Luteibacter</taxon>
    </lineage>
</organism>
<sequence length="270" mass="30045">MPHPPAPSIQAALAALAGRECRSAARALADVKDRHRGIHEARKSLRRLKSLLTLGAEPFAAQLPALTERIGKLAAGLSPLRDAHVALHTAQVLAGPGPSPEWQAAIHALANRRDGRLAAALTKDPRFLKRRHQIRDLGDAIEVLPWKAVTRRAIEQAIATSERRVARAEKRVRKDGSVANLHRWRRRARRLRMQLEFWRKVLKATGKSAHKRSAHDKAAVHGMSRISDALGAKQDLRALRATLRSLKAPLTLDPLLERIAHELKAHRKIR</sequence>
<evidence type="ECO:0000313" key="3">
    <source>
        <dbReference type="Proteomes" id="UP000182987"/>
    </source>
</evidence>
<dbReference type="KEGG" id="lrz:BJI69_19000"/>
<dbReference type="InterPro" id="IPR038186">
    <property type="entry name" value="CHAD_dom_sf"/>
</dbReference>
<feature type="domain" description="CHAD" evidence="1">
    <location>
        <begin position="2"/>
        <end position="270"/>
    </location>
</feature>
<dbReference type="AlphaFoldDB" id="A0A1L3EXK7"/>
<dbReference type="PANTHER" id="PTHR39339">
    <property type="entry name" value="SLR1444 PROTEIN"/>
    <property type="match status" value="1"/>
</dbReference>
<evidence type="ECO:0000313" key="2">
    <source>
        <dbReference type="EMBL" id="APG05783.1"/>
    </source>
</evidence>
<dbReference type="SMART" id="SM00880">
    <property type="entry name" value="CHAD"/>
    <property type="match status" value="1"/>
</dbReference>
<dbReference type="Pfam" id="PF05235">
    <property type="entry name" value="CHAD"/>
    <property type="match status" value="1"/>
</dbReference>
<dbReference type="InterPro" id="IPR007899">
    <property type="entry name" value="CHAD_dom"/>
</dbReference>
<accession>A0A1L3EXK7</accession>
<dbReference type="Proteomes" id="UP000182987">
    <property type="component" value="Chromosome"/>
</dbReference>
<reference evidence="3" key="1">
    <citation type="submission" date="2016-09" db="EMBL/GenBank/DDBJ databases">
        <authorList>
            <person name="Lysoe E."/>
        </authorList>
    </citation>
    <scope>NUCLEOTIDE SEQUENCE [LARGE SCALE GENOMIC DNA]</scope>
    <source>
        <strain evidence="3">LJ96T</strain>
    </source>
</reference>